<dbReference type="InParanoid" id="A0A165ACN6"/>
<keyword evidence="2" id="KW-0521">NADP</keyword>
<evidence type="ECO:0000256" key="1">
    <source>
        <dbReference type="ARBA" id="ARBA00006484"/>
    </source>
</evidence>
<dbReference type="PANTHER" id="PTHR48107">
    <property type="entry name" value="NADPH-DEPENDENT ALDEHYDE REDUCTASE-LIKE PROTEIN, CHLOROPLASTIC-RELATED"/>
    <property type="match status" value="1"/>
</dbReference>
<dbReference type="SMART" id="SM00822">
    <property type="entry name" value="PKS_KR"/>
    <property type="match status" value="1"/>
</dbReference>
<dbReference type="EMBL" id="KV407463">
    <property type="protein sequence ID" value="KZF20259.1"/>
    <property type="molecule type" value="Genomic_DNA"/>
</dbReference>
<dbReference type="PANTHER" id="PTHR48107:SF7">
    <property type="entry name" value="RE15974P"/>
    <property type="match status" value="1"/>
</dbReference>
<evidence type="ECO:0000256" key="3">
    <source>
        <dbReference type="ARBA" id="ARBA00023002"/>
    </source>
</evidence>
<dbReference type="InterPro" id="IPR057326">
    <property type="entry name" value="KR_dom"/>
</dbReference>
<dbReference type="FunFam" id="3.40.50.720:FF:000374">
    <property type="entry name" value="3-oxoacyl-(Acyl-carrier-protein) reductase"/>
    <property type="match status" value="1"/>
</dbReference>
<dbReference type="GO" id="GO:0016614">
    <property type="term" value="F:oxidoreductase activity, acting on CH-OH group of donors"/>
    <property type="evidence" value="ECO:0007669"/>
    <property type="project" value="UniProtKB-ARBA"/>
</dbReference>
<dbReference type="InterPro" id="IPR036291">
    <property type="entry name" value="NAD(P)-bd_dom_sf"/>
</dbReference>
<accession>A0A165ACN6</accession>
<dbReference type="RefSeq" id="XP_018185814.1">
    <property type="nucleotide sequence ID" value="XM_018333198.1"/>
</dbReference>
<dbReference type="InterPro" id="IPR002347">
    <property type="entry name" value="SDR_fam"/>
</dbReference>
<proteinExistence type="inferred from homology"/>
<dbReference type="STRING" id="1328760.A0A165ACN6"/>
<organism evidence="5 6">
    <name type="scientific">Xylona heveae (strain CBS 132557 / TC161)</name>
    <dbReference type="NCBI Taxonomy" id="1328760"/>
    <lineage>
        <taxon>Eukaryota</taxon>
        <taxon>Fungi</taxon>
        <taxon>Dikarya</taxon>
        <taxon>Ascomycota</taxon>
        <taxon>Pezizomycotina</taxon>
        <taxon>Xylonomycetes</taxon>
        <taxon>Xylonales</taxon>
        <taxon>Xylonaceae</taxon>
        <taxon>Xylona</taxon>
    </lineage>
</organism>
<evidence type="ECO:0000313" key="6">
    <source>
        <dbReference type="Proteomes" id="UP000076632"/>
    </source>
</evidence>
<feature type="domain" description="Ketoreductase" evidence="4">
    <location>
        <begin position="17"/>
        <end position="205"/>
    </location>
</feature>
<name>A0A165ACN6_XYLHT</name>
<protein>
    <submittedName>
        <fullName evidence="5">Dehydrogenase with different specificitie</fullName>
    </submittedName>
</protein>
<dbReference type="OMA" id="KMTRADW"/>
<dbReference type="GeneID" id="28898335"/>
<dbReference type="OrthoDB" id="417891at2759"/>
<evidence type="ECO:0000256" key="2">
    <source>
        <dbReference type="ARBA" id="ARBA00022857"/>
    </source>
</evidence>
<evidence type="ECO:0000313" key="5">
    <source>
        <dbReference type="EMBL" id="KZF20259.1"/>
    </source>
</evidence>
<reference evidence="5 6" key="1">
    <citation type="journal article" date="2016" name="Fungal Biol.">
        <title>The genome of Xylona heveae provides a window into fungal endophytism.</title>
        <authorList>
            <person name="Gazis R."/>
            <person name="Kuo A."/>
            <person name="Riley R."/>
            <person name="LaButti K."/>
            <person name="Lipzen A."/>
            <person name="Lin J."/>
            <person name="Amirebrahimi M."/>
            <person name="Hesse C.N."/>
            <person name="Spatafora J.W."/>
            <person name="Henrissat B."/>
            <person name="Hainaut M."/>
            <person name="Grigoriev I.V."/>
            <person name="Hibbett D.S."/>
        </authorList>
    </citation>
    <scope>NUCLEOTIDE SEQUENCE [LARGE SCALE GENOMIC DNA]</scope>
    <source>
        <strain evidence="5 6">TC161</strain>
    </source>
</reference>
<sequence>MVDISDAPPAYPTLAGKTAIVTGGSRGLGAGIAYELARRGARVIINYTSSSSEKLVDELILKIAALKNGSSGVKVQADISSLEAPAKVIAATVSESHPHIDILVNNAGTEVVRPLGEITAEDYSKAFDLNVRGTIMMTQAILPHLRAPGRIINISTIGSRAGFPGVSLYASSKAAIEGLTRCWAHELGDQGHTVNTVNPGPVRTELLARTVPEEAIQLTKALTAVGHRLGVPDDIAQIVGFLAEEGSRWITAQSISASGGFAQY</sequence>
<dbReference type="PRINTS" id="PR00081">
    <property type="entry name" value="GDHRDH"/>
</dbReference>
<evidence type="ECO:0000259" key="4">
    <source>
        <dbReference type="SMART" id="SM00822"/>
    </source>
</evidence>
<dbReference type="Pfam" id="PF13561">
    <property type="entry name" value="adh_short_C2"/>
    <property type="match status" value="1"/>
</dbReference>
<keyword evidence="6" id="KW-1185">Reference proteome</keyword>
<dbReference type="Gene3D" id="3.40.50.720">
    <property type="entry name" value="NAD(P)-binding Rossmann-like Domain"/>
    <property type="match status" value="1"/>
</dbReference>
<keyword evidence="3" id="KW-0560">Oxidoreductase</keyword>
<gene>
    <name evidence="5" type="ORF">L228DRAFT_249940</name>
</gene>
<dbReference type="AlphaFoldDB" id="A0A165ACN6"/>
<dbReference type="SUPFAM" id="SSF51735">
    <property type="entry name" value="NAD(P)-binding Rossmann-fold domains"/>
    <property type="match status" value="1"/>
</dbReference>
<dbReference type="Proteomes" id="UP000076632">
    <property type="component" value="Unassembled WGS sequence"/>
</dbReference>
<comment type="similarity">
    <text evidence="1">Belongs to the short-chain dehydrogenases/reductases (SDR) family.</text>
</comment>
<dbReference type="PRINTS" id="PR00080">
    <property type="entry name" value="SDRFAMILY"/>
</dbReference>